<reference evidence="5" key="2">
    <citation type="submission" date="2025-08" db="UniProtKB">
        <authorList>
            <consortium name="Ensembl"/>
        </authorList>
    </citation>
    <scope>IDENTIFICATION</scope>
</reference>
<dbReference type="InterPro" id="IPR024435">
    <property type="entry name" value="HisRS-related_dom"/>
</dbReference>
<accession>H2YN58</accession>
<protein>
    <recommendedName>
        <fullName evidence="4">Histidyl tRNA synthetase-related domain-containing protein</fullName>
    </recommendedName>
</protein>
<dbReference type="GO" id="GO:0005524">
    <property type="term" value="F:ATP binding"/>
    <property type="evidence" value="ECO:0007669"/>
    <property type="project" value="UniProtKB-KW"/>
</dbReference>
<reference evidence="6" key="1">
    <citation type="submission" date="2003-08" db="EMBL/GenBank/DDBJ databases">
        <authorList>
            <person name="Birren B."/>
            <person name="Nusbaum C."/>
            <person name="Abebe A."/>
            <person name="Abouelleil A."/>
            <person name="Adekoya E."/>
            <person name="Ait-zahra M."/>
            <person name="Allen N."/>
            <person name="Allen T."/>
            <person name="An P."/>
            <person name="Anderson M."/>
            <person name="Anderson S."/>
            <person name="Arachchi H."/>
            <person name="Armbruster J."/>
            <person name="Bachantsang P."/>
            <person name="Baldwin J."/>
            <person name="Barry A."/>
            <person name="Bayul T."/>
            <person name="Blitshsteyn B."/>
            <person name="Bloom T."/>
            <person name="Blye J."/>
            <person name="Boguslavskiy L."/>
            <person name="Borowsky M."/>
            <person name="Boukhgalter B."/>
            <person name="Brunache A."/>
            <person name="Butler J."/>
            <person name="Calixte N."/>
            <person name="Calvo S."/>
            <person name="Camarata J."/>
            <person name="Campo K."/>
            <person name="Chang J."/>
            <person name="Cheshatsang Y."/>
            <person name="Citroen M."/>
            <person name="Collymore A."/>
            <person name="Considine T."/>
            <person name="Cook A."/>
            <person name="Cooke P."/>
            <person name="Corum B."/>
            <person name="Cuomo C."/>
            <person name="David R."/>
            <person name="Dawoe T."/>
            <person name="Degray S."/>
            <person name="Dodge S."/>
            <person name="Dooley K."/>
            <person name="Dorje P."/>
            <person name="Dorjee K."/>
            <person name="Dorris L."/>
            <person name="Duffey N."/>
            <person name="Dupes A."/>
            <person name="Elkins T."/>
            <person name="Engels R."/>
            <person name="Erickson J."/>
            <person name="Farina A."/>
            <person name="Faro S."/>
            <person name="Ferreira P."/>
            <person name="Fischer H."/>
            <person name="Fitzgerald M."/>
            <person name="Foley K."/>
            <person name="Gage D."/>
            <person name="Galagan J."/>
            <person name="Gearin G."/>
            <person name="Gnerre S."/>
            <person name="Gnirke A."/>
            <person name="Goyette A."/>
            <person name="Graham J."/>
            <person name="Grandbois E."/>
            <person name="Gyaltsen K."/>
            <person name="Hafez N."/>
            <person name="Hagopian D."/>
            <person name="Hagos B."/>
            <person name="Hall J."/>
            <person name="Hatcher B."/>
            <person name="Heller A."/>
            <person name="Higgins H."/>
            <person name="Honan T."/>
            <person name="Horn A."/>
            <person name="Houde N."/>
            <person name="Hughes L."/>
            <person name="Hulme W."/>
            <person name="Husby E."/>
            <person name="Iliev I."/>
            <person name="Jaffe D."/>
            <person name="Jones C."/>
            <person name="Kamal M."/>
            <person name="Kamat A."/>
            <person name="Kamvysselis M."/>
            <person name="Karlsson E."/>
            <person name="Kells C."/>
            <person name="Kieu A."/>
            <person name="Kisner P."/>
            <person name="Kodira C."/>
            <person name="Kulbokas E."/>
            <person name="Labutti K."/>
            <person name="Lama D."/>
            <person name="Landers T."/>
            <person name="Leger J."/>
            <person name="Levine S."/>
            <person name="Lewis D."/>
            <person name="Lewis T."/>
            <person name="Lindblad-toh K."/>
            <person name="Liu X."/>
            <person name="Lokyitsang T."/>
            <person name="Lokyitsang Y."/>
            <person name="Lucien O."/>
            <person name="Lui A."/>
            <person name="Ma L.J."/>
            <person name="Mabbitt R."/>
            <person name="Macdonald J."/>
            <person name="Maclean C."/>
            <person name="Major J."/>
            <person name="Manning J."/>
            <person name="Marabella R."/>
            <person name="Maru K."/>
            <person name="Matthews C."/>
            <person name="Mauceli E."/>
            <person name="Mccarthy M."/>
            <person name="Mcdonough S."/>
            <person name="Mcghee T."/>
            <person name="Meldrim J."/>
            <person name="Meneus L."/>
            <person name="Mesirov J."/>
            <person name="Mihalev A."/>
            <person name="Mihova T."/>
            <person name="Mikkelsen T."/>
            <person name="Mlenga V."/>
            <person name="Moru K."/>
            <person name="Mozes J."/>
            <person name="Mulrain L."/>
            <person name="Munson G."/>
            <person name="Naylor J."/>
            <person name="Newes C."/>
            <person name="Nguyen C."/>
            <person name="Nguyen N."/>
            <person name="Nguyen T."/>
            <person name="Nicol R."/>
            <person name="Nielsen C."/>
            <person name="Nizzari M."/>
            <person name="Norbu C."/>
            <person name="Norbu N."/>
            <person name="O'donnell P."/>
            <person name="Okoawo O."/>
            <person name="O'leary S."/>
            <person name="Omotosho B."/>
            <person name="O'neill K."/>
            <person name="Osman S."/>
            <person name="Parker S."/>
            <person name="Perrin D."/>
            <person name="Phunkhang P."/>
            <person name="Piqani B."/>
            <person name="Purcell S."/>
            <person name="Rachupka T."/>
            <person name="Ramasamy U."/>
            <person name="Rameau R."/>
            <person name="Ray V."/>
            <person name="Raymond C."/>
            <person name="Retta R."/>
            <person name="Richardson S."/>
            <person name="Rise C."/>
            <person name="Rodriguez J."/>
            <person name="Rogers J."/>
            <person name="Rogov P."/>
            <person name="Rutman M."/>
            <person name="Schupbach R."/>
            <person name="Seaman C."/>
            <person name="Settipalli S."/>
            <person name="Sharpe T."/>
            <person name="Sheridan J."/>
            <person name="Sherpa N."/>
            <person name="Shi J."/>
            <person name="Smirnov S."/>
            <person name="Smith C."/>
            <person name="Sougnez C."/>
            <person name="Spencer B."/>
            <person name="Stalker J."/>
            <person name="Stange-thomann N."/>
            <person name="Stavropoulos S."/>
            <person name="Stetson K."/>
            <person name="Stone C."/>
            <person name="Stone S."/>
            <person name="Stubbs M."/>
            <person name="Talamas J."/>
            <person name="Tchuinga P."/>
            <person name="Tenzing P."/>
            <person name="Tesfaye S."/>
            <person name="Theodore J."/>
            <person name="Thoulutsang Y."/>
            <person name="Topham K."/>
            <person name="Towey S."/>
            <person name="Tsamla T."/>
            <person name="Tsomo N."/>
            <person name="Vallee D."/>
            <person name="Vassiliev H."/>
            <person name="Venkataraman V."/>
            <person name="Vinson J."/>
            <person name="Vo A."/>
            <person name="Wade C."/>
            <person name="Wang S."/>
            <person name="Wangchuk T."/>
            <person name="Wangdi T."/>
            <person name="Whittaker C."/>
            <person name="Wilkinson J."/>
            <person name="Wu Y."/>
            <person name="Wyman D."/>
            <person name="Yadav S."/>
            <person name="Yang S."/>
            <person name="Yang X."/>
            <person name="Yeager S."/>
            <person name="Yee E."/>
            <person name="Young G."/>
            <person name="Zainoun J."/>
            <person name="Zembeck L."/>
            <person name="Zimmer A."/>
            <person name="Zody M."/>
            <person name="Lander E."/>
        </authorList>
    </citation>
    <scope>NUCLEOTIDE SEQUENCE [LARGE SCALE GENOMIC DNA]</scope>
</reference>
<name>H2YN58_CIOSA</name>
<feature type="region of interest" description="Disordered" evidence="3">
    <location>
        <begin position="15"/>
        <end position="43"/>
    </location>
</feature>
<dbReference type="Pfam" id="PF12745">
    <property type="entry name" value="HGTP_anticodon2"/>
    <property type="match status" value="1"/>
</dbReference>
<sequence>MDQLVEYLSKKLKEVEQVPNTKSSGPGSSTSHDSSSSSSVSSNSARQISIEVVAPEKLASHLRKRCEFEVMTKLTSLPMMQHISSKAQTCVLAVELPSPVLKSMGCALDISQSEEEFNSSLAHHLHTVSKYKKYLSHIAERICEAKFEREMTFIILYSYKDHGYCLLV</sequence>
<evidence type="ECO:0000256" key="1">
    <source>
        <dbReference type="ARBA" id="ARBA00022741"/>
    </source>
</evidence>
<keyword evidence="1" id="KW-0547">Nucleotide-binding</keyword>
<reference evidence="5" key="3">
    <citation type="submission" date="2025-09" db="UniProtKB">
        <authorList>
            <consortium name="Ensembl"/>
        </authorList>
    </citation>
    <scope>IDENTIFICATION</scope>
</reference>
<dbReference type="STRING" id="51511.ENSCSAVP00000006760"/>
<keyword evidence="6" id="KW-1185">Reference proteome</keyword>
<proteinExistence type="predicted"/>
<evidence type="ECO:0000256" key="3">
    <source>
        <dbReference type="SAM" id="MobiDB-lite"/>
    </source>
</evidence>
<dbReference type="HOGENOM" id="CLU_1767403_0_0_1"/>
<evidence type="ECO:0000259" key="4">
    <source>
        <dbReference type="Pfam" id="PF12745"/>
    </source>
</evidence>
<dbReference type="GeneTree" id="ENSGT00940000175985"/>
<organism evidence="5 6">
    <name type="scientific">Ciona savignyi</name>
    <name type="common">Pacific transparent sea squirt</name>
    <dbReference type="NCBI Taxonomy" id="51511"/>
    <lineage>
        <taxon>Eukaryota</taxon>
        <taxon>Metazoa</taxon>
        <taxon>Chordata</taxon>
        <taxon>Tunicata</taxon>
        <taxon>Ascidiacea</taxon>
        <taxon>Phlebobranchia</taxon>
        <taxon>Cionidae</taxon>
        <taxon>Ciona</taxon>
    </lineage>
</organism>
<dbReference type="OMA" id="CEQTENF"/>
<evidence type="ECO:0000313" key="6">
    <source>
        <dbReference type="Proteomes" id="UP000007875"/>
    </source>
</evidence>
<feature type="compositionally biased region" description="Low complexity" evidence="3">
    <location>
        <begin position="23"/>
        <end position="43"/>
    </location>
</feature>
<evidence type="ECO:0000313" key="5">
    <source>
        <dbReference type="Ensembl" id="ENSCSAVP00000006760.1"/>
    </source>
</evidence>
<evidence type="ECO:0000256" key="2">
    <source>
        <dbReference type="ARBA" id="ARBA00022840"/>
    </source>
</evidence>
<feature type="domain" description="Histidyl tRNA synthetase-related" evidence="4">
    <location>
        <begin position="2"/>
        <end position="166"/>
    </location>
</feature>
<dbReference type="Proteomes" id="UP000007875">
    <property type="component" value="Unassembled WGS sequence"/>
</dbReference>
<dbReference type="InParanoid" id="H2YN58"/>
<dbReference type="AlphaFoldDB" id="H2YN58"/>
<dbReference type="eggNOG" id="KOG1035">
    <property type="taxonomic scope" value="Eukaryota"/>
</dbReference>
<keyword evidence="2" id="KW-0067">ATP-binding</keyword>
<dbReference type="Ensembl" id="ENSCSAVT00000006847.1">
    <property type="protein sequence ID" value="ENSCSAVP00000006760.1"/>
    <property type="gene ID" value="ENSCSAVG00000004045.1"/>
</dbReference>